<dbReference type="GO" id="GO:0005975">
    <property type="term" value="P:carbohydrate metabolic process"/>
    <property type="evidence" value="ECO:0007669"/>
    <property type="project" value="InterPro"/>
</dbReference>
<evidence type="ECO:0000259" key="2">
    <source>
        <dbReference type="Pfam" id="PF04685"/>
    </source>
</evidence>
<dbReference type="SUPFAM" id="SSF52540">
    <property type="entry name" value="P-loop containing nucleoside triphosphate hydrolases"/>
    <property type="match status" value="1"/>
</dbReference>
<dbReference type="OMA" id="QPWCTSH"/>
<dbReference type="FunFam" id="3.40.50.300:FF:005592">
    <property type="entry name" value="Predicted protein"/>
    <property type="match status" value="1"/>
</dbReference>
<dbReference type="InterPro" id="IPR052566">
    <property type="entry name" value="Non-lysos_glucosylceramidase"/>
</dbReference>
<gene>
    <name evidence="4" type="ORF">NEMVEDRAFT_v1g207364</name>
</gene>
<reference evidence="4 5" key="1">
    <citation type="journal article" date="2007" name="Science">
        <title>Sea anemone genome reveals ancestral eumetazoan gene repertoire and genomic organization.</title>
        <authorList>
            <person name="Putnam N.H."/>
            <person name="Srivastava M."/>
            <person name="Hellsten U."/>
            <person name="Dirks B."/>
            <person name="Chapman J."/>
            <person name="Salamov A."/>
            <person name="Terry A."/>
            <person name="Shapiro H."/>
            <person name="Lindquist E."/>
            <person name="Kapitonov V.V."/>
            <person name="Jurka J."/>
            <person name="Genikhovich G."/>
            <person name="Grigoriev I.V."/>
            <person name="Lucas S.M."/>
            <person name="Steele R.E."/>
            <person name="Finnerty J.R."/>
            <person name="Technau U."/>
            <person name="Martindale M.Q."/>
            <person name="Rokhsar D.S."/>
        </authorList>
    </citation>
    <scope>NUCLEOTIDE SEQUENCE [LARGE SCALE GENOMIC DNA]</scope>
    <source>
        <strain evidence="5">CH2 X CH6</strain>
    </source>
</reference>
<dbReference type="InterPro" id="IPR012341">
    <property type="entry name" value="6hp_glycosidase-like_sf"/>
</dbReference>
<dbReference type="HOGENOM" id="CLU_242827_0_0_1"/>
<dbReference type="InterPro" id="IPR006775">
    <property type="entry name" value="GH116_catalytic"/>
</dbReference>
<evidence type="ECO:0000313" key="5">
    <source>
        <dbReference type="Proteomes" id="UP000001593"/>
    </source>
</evidence>
<dbReference type="Proteomes" id="UP000001593">
    <property type="component" value="Unassembled WGS sequence"/>
</dbReference>
<dbReference type="SUPFAM" id="SSF57414">
    <property type="entry name" value="Hairpin loop containing domain-like"/>
    <property type="match status" value="1"/>
</dbReference>
<protein>
    <recommendedName>
        <fullName evidence="6">Alpha-L-rhamnosidase six-hairpin glycosidase domain-containing protein</fullName>
    </recommendedName>
</protein>
<dbReference type="GO" id="GO:0008422">
    <property type="term" value="F:beta-glucosidase activity"/>
    <property type="evidence" value="ECO:0000318"/>
    <property type="project" value="GO_Central"/>
</dbReference>
<dbReference type="InterPro" id="IPR008928">
    <property type="entry name" value="6-hairpin_glycosidase_sf"/>
</dbReference>
<proteinExistence type="predicted"/>
<name>A7S625_NEMVE</name>
<evidence type="ECO:0000259" key="3">
    <source>
        <dbReference type="Pfam" id="PF12215"/>
    </source>
</evidence>
<dbReference type="Pfam" id="PF04685">
    <property type="entry name" value="DUF608"/>
    <property type="match status" value="1"/>
</dbReference>
<dbReference type="PANTHER" id="PTHR12654">
    <property type="entry name" value="BILE ACID BETA-GLUCOSIDASE-RELATED"/>
    <property type="match status" value="1"/>
</dbReference>
<dbReference type="FunFam" id="1.50.10.10:FF:000154">
    <property type="entry name" value="Predicted protein"/>
    <property type="match status" value="1"/>
</dbReference>
<feature type="chain" id="PRO_5002714784" description="Alpha-L-rhamnosidase six-hairpin glycosidase domain-containing protein" evidence="1">
    <location>
        <begin position="21"/>
        <end position="1641"/>
    </location>
</feature>
<keyword evidence="1" id="KW-0732">Signal</keyword>
<dbReference type="Gene3D" id="3.40.50.300">
    <property type="entry name" value="P-loop containing nucleotide triphosphate hydrolases"/>
    <property type="match status" value="1"/>
</dbReference>
<dbReference type="STRING" id="45351.A7S625"/>
<feature type="domain" description="Glycosyl-hydrolase family 116 N-terminal" evidence="3">
    <location>
        <begin position="191"/>
        <end position="537"/>
    </location>
</feature>
<dbReference type="SUPFAM" id="SSF48208">
    <property type="entry name" value="Six-hairpin glycosidases"/>
    <property type="match status" value="1"/>
</dbReference>
<feature type="signal peptide" evidence="1">
    <location>
        <begin position="1"/>
        <end position="20"/>
    </location>
</feature>
<sequence length="1641" mass="185934">MWRVMFHILLWNLIAMPSLQVQPCNRSISFTKRLETDDLLTVIKTHNSPNTTRMVDADIDQCLQTCCSKQAGCNSVIISGRGLCLLTTCRDLSGLCGHRPSGLGRTAIHVLLVREHGKGNSVGELLDKVQFRNAAIVTSKMSFTQAQQCGQYVEPENVTSVRSAWVTPRFSPYSYLYRAPRRVPPLGIRSAVPLGGLGTGSFEIRADGSFNEWTLENQSPGGSAKLGRGALDLAVLGVRVQKQNLTKVTLLRTHPPLGVYPGVEGLQYSGAYPFTKLEVKDNRFFGVKLELFAHGILRARDSENSTIPAVVFTLRVRNPTADSVNVSLLLNLPLGEQQDTERKFSNLTSWFHENVTSSKECAWLCHQATRCMAWSLVEDRCVMMSNMPPHAYKRGVSSGVKGTWHKTKDSLTCERPGIYPNSGSTTIGAMHHGSGYEPTAQPIKGQRSSFGVSDDFTSLWSLFKDTGQLDARHSYGIHGSGVVTKALGPRQNGTLSLVMAWYYPFRDHSGELVGSYYSNIFTSSESVAEYVTRNYKQMLTTLISWRYNMMPKPFPNSMPNVTFSHDVMAVRSSLDPWLQDVMINSLSYWRSGFWVADGRWRQWEAFDCNDVDSVHNDFQRELPYILFYPDLLENVVRSWAEYRRDGGIPEALGHQYGCWRKTNRFDKAGGRLNMADVNPAFLSQVYHLYMWTGNKKLLDDLWPAIKDVTHAMVTWTTNGTSLPLRMTNTYDILQFQRYDVSMYNSVMHLLGLTVARAIGQVRKERKFVKDLTLRIRKATSAIDRLLWDEKRGYYRAWWDHAQPSTSALMADSLYGQVWAYTLGLGNLLDENKMASHLRKEAELNDTPFGLKVMSGLRKPKGKTHVKRSALVPQYYVLRDVYTTERGTAWYRGNWLQTDWVPQYVQAVNKRPNTYSALYDEQSVPQYKSGMYEYPEEWSGRIQLNSKARNVGLDQYHQPSRVYDNQEYYRKLTRTQGVASPIMKSSMAKMYHKRRNNPKGLNKNIKSRYPFYDNDFLNAIYKAKTFKRTSKVNFKAKKVYMNTTTARNVSVPSSNCHELATESRYKSVWMGASVDWSVLQLYLGAKPDFALSQAKKSLEHYRSGLNELWNIHGLTSGTGYGLDGQPWCTSHYTFHMVLWHIPIALSGQQYSAVDKKLVFAPKVTLPYSLPFFTPGASGTIEAKMIARKVVCKLSVSHGTLDLNMLSVSGRRYPSVVNLVEAEFVAWNTLVRRPEVSVEVGNGVKKVDLQHRVVIMFGGPGSTKGSIINDLVKMFGFVFISAEDLILKNLPSKLKSEAARDGTDLIKGTHALAKAVTSDSKSFNLSWVLTLLADKIATYPGQFVLVDLIPSMKCLLKVDSFIKNCDKEMEEFENRNPCAFALNMTLSKENLIKNIISSHACIRTPSQPNLNQNPIQNAAMDKGDEMDTVRTERRFSLYENSVKDFLDYFDKDDRVVKVDTSSSQWHLIWEAVKDFFAGEMDFEADRVINTVVLFTFDEVSTKSVDTDRYPMKTVKLSSLVDDPYAPTVELLSVLARFLDQSALQSRSFLVDLSDTSIDEKAVSDFAKPTIMFVDVNIGQLDYFIHGLTRKTFRKKSMFRKKAQYYKAICTTENETLLFPECIDTELCRRIAICLAEQREKVPS</sequence>
<evidence type="ECO:0000256" key="1">
    <source>
        <dbReference type="SAM" id="SignalP"/>
    </source>
</evidence>
<accession>A7S625</accession>
<dbReference type="EMBL" id="DS469585">
    <property type="protein sequence ID" value="EDO40905.1"/>
    <property type="molecule type" value="Genomic_DNA"/>
</dbReference>
<keyword evidence="5" id="KW-1185">Reference proteome</keyword>
<dbReference type="InParanoid" id="A7S625"/>
<dbReference type="eggNOG" id="ENOG502S57U">
    <property type="taxonomic scope" value="Eukaryota"/>
</dbReference>
<dbReference type="Pfam" id="PF12215">
    <property type="entry name" value="Glyco_hydr_116N"/>
    <property type="match status" value="1"/>
</dbReference>
<dbReference type="PhylomeDB" id="A7S625"/>
<dbReference type="Gene3D" id="1.50.10.10">
    <property type="match status" value="1"/>
</dbReference>
<dbReference type="PANTHER" id="PTHR12654:SF0">
    <property type="entry name" value="NON-LYSOSOMAL GLUCOSYLCERAMIDASE"/>
    <property type="match status" value="1"/>
</dbReference>
<evidence type="ECO:0008006" key="6">
    <source>
        <dbReference type="Google" id="ProtNLM"/>
    </source>
</evidence>
<organism evidence="4 5">
    <name type="scientific">Nematostella vectensis</name>
    <name type="common">Starlet sea anemone</name>
    <dbReference type="NCBI Taxonomy" id="45351"/>
    <lineage>
        <taxon>Eukaryota</taxon>
        <taxon>Metazoa</taxon>
        <taxon>Cnidaria</taxon>
        <taxon>Anthozoa</taxon>
        <taxon>Hexacorallia</taxon>
        <taxon>Actiniaria</taxon>
        <taxon>Edwardsiidae</taxon>
        <taxon>Nematostella</taxon>
    </lineage>
</organism>
<evidence type="ECO:0000313" key="4">
    <source>
        <dbReference type="EMBL" id="EDO40905.1"/>
    </source>
</evidence>
<dbReference type="InterPro" id="IPR024462">
    <property type="entry name" value="GH116_N"/>
</dbReference>
<feature type="domain" description="Glycosyl-hydrolase family 116 catalytic region" evidence="2">
    <location>
        <begin position="638"/>
        <end position="844"/>
    </location>
</feature>
<dbReference type="InterPro" id="IPR027417">
    <property type="entry name" value="P-loop_NTPase"/>
</dbReference>